<dbReference type="AlphaFoldDB" id="A0A0F8YFL6"/>
<comment type="caution">
    <text evidence="1">The sequence shown here is derived from an EMBL/GenBank/DDBJ whole genome shotgun (WGS) entry which is preliminary data.</text>
</comment>
<sequence length="75" mass="8415">MLRIDYIEGDELPYTVEFDGVFGAGKTEKGAIMAALSVGGYIPKGCRDPKKAGWHLFWNYIFNTDMITLLQKLAK</sequence>
<reference evidence="1" key="1">
    <citation type="journal article" date="2015" name="Nature">
        <title>Complex archaea that bridge the gap between prokaryotes and eukaryotes.</title>
        <authorList>
            <person name="Spang A."/>
            <person name="Saw J.H."/>
            <person name="Jorgensen S.L."/>
            <person name="Zaremba-Niedzwiedzka K."/>
            <person name="Martijn J."/>
            <person name="Lind A.E."/>
            <person name="van Eijk R."/>
            <person name="Schleper C."/>
            <person name="Guy L."/>
            <person name="Ettema T.J."/>
        </authorList>
    </citation>
    <scope>NUCLEOTIDE SEQUENCE</scope>
</reference>
<protein>
    <submittedName>
        <fullName evidence="1">Uncharacterized protein</fullName>
    </submittedName>
</protein>
<proteinExistence type="predicted"/>
<dbReference type="EMBL" id="LAZR01057252">
    <property type="protein sequence ID" value="KKK72445.1"/>
    <property type="molecule type" value="Genomic_DNA"/>
</dbReference>
<organism evidence="1">
    <name type="scientific">marine sediment metagenome</name>
    <dbReference type="NCBI Taxonomy" id="412755"/>
    <lineage>
        <taxon>unclassified sequences</taxon>
        <taxon>metagenomes</taxon>
        <taxon>ecological metagenomes</taxon>
    </lineage>
</organism>
<accession>A0A0F8YFL6</accession>
<gene>
    <name evidence="1" type="ORF">LCGC14_2903800</name>
</gene>
<evidence type="ECO:0000313" key="1">
    <source>
        <dbReference type="EMBL" id="KKK72445.1"/>
    </source>
</evidence>
<name>A0A0F8YFL6_9ZZZZ</name>